<dbReference type="EMBL" id="CP144746">
    <property type="protein sequence ID" value="WVZ57948.1"/>
    <property type="molecule type" value="Genomic_DNA"/>
</dbReference>
<sequence length="118" mass="12701">MFFPTPPPPPLEPSHGRTLADPYAIRPCSAWLRARAHCPCRNGVVAATSSKDGRPSVSTNRRGCRVSSAQPLPHEREEVVLRRAPTPTTALLRGPSSATASYLRSPLYLSAGDLVSDL</sequence>
<keyword evidence="3" id="KW-1185">Reference proteome</keyword>
<reference evidence="2 3" key="1">
    <citation type="submission" date="2024-02" db="EMBL/GenBank/DDBJ databases">
        <title>High-quality chromosome-scale genome assembly of Pensacola bahiagrass (Paspalum notatum Flugge var. saurae).</title>
        <authorList>
            <person name="Vega J.M."/>
            <person name="Podio M."/>
            <person name="Orjuela J."/>
            <person name="Siena L.A."/>
            <person name="Pessino S.C."/>
            <person name="Combes M.C."/>
            <person name="Mariac C."/>
            <person name="Albertini E."/>
            <person name="Pupilli F."/>
            <person name="Ortiz J.P.A."/>
            <person name="Leblanc O."/>
        </authorList>
    </citation>
    <scope>NUCLEOTIDE SEQUENCE [LARGE SCALE GENOMIC DNA]</scope>
    <source>
        <strain evidence="2">R1</strain>
        <tissue evidence="2">Leaf</tissue>
    </source>
</reference>
<organism evidence="2 3">
    <name type="scientific">Paspalum notatum var. saurae</name>
    <dbReference type="NCBI Taxonomy" id="547442"/>
    <lineage>
        <taxon>Eukaryota</taxon>
        <taxon>Viridiplantae</taxon>
        <taxon>Streptophyta</taxon>
        <taxon>Embryophyta</taxon>
        <taxon>Tracheophyta</taxon>
        <taxon>Spermatophyta</taxon>
        <taxon>Magnoliopsida</taxon>
        <taxon>Liliopsida</taxon>
        <taxon>Poales</taxon>
        <taxon>Poaceae</taxon>
        <taxon>PACMAD clade</taxon>
        <taxon>Panicoideae</taxon>
        <taxon>Andropogonodae</taxon>
        <taxon>Paspaleae</taxon>
        <taxon>Paspalinae</taxon>
        <taxon>Paspalum</taxon>
    </lineage>
</organism>
<protein>
    <submittedName>
        <fullName evidence="2">Uncharacterized protein</fullName>
    </submittedName>
</protein>
<evidence type="ECO:0000256" key="1">
    <source>
        <dbReference type="SAM" id="MobiDB-lite"/>
    </source>
</evidence>
<accession>A0AAQ3SNU3</accession>
<name>A0AAQ3SNU3_PASNO</name>
<dbReference type="AlphaFoldDB" id="A0AAQ3SNU3"/>
<proteinExistence type="predicted"/>
<evidence type="ECO:0000313" key="3">
    <source>
        <dbReference type="Proteomes" id="UP001341281"/>
    </source>
</evidence>
<evidence type="ECO:0000313" key="2">
    <source>
        <dbReference type="EMBL" id="WVZ57948.1"/>
    </source>
</evidence>
<feature type="region of interest" description="Disordered" evidence="1">
    <location>
        <begin position="47"/>
        <end position="72"/>
    </location>
</feature>
<gene>
    <name evidence="2" type="ORF">U9M48_008276</name>
</gene>
<dbReference type="Proteomes" id="UP001341281">
    <property type="component" value="Chromosome 02"/>
</dbReference>